<name>A0A9K3J617_HELAN</name>
<accession>A0A9K3J617</accession>
<reference evidence="1" key="2">
    <citation type="submission" date="2020-06" db="EMBL/GenBank/DDBJ databases">
        <title>Helianthus annuus Genome sequencing and assembly Release 2.</title>
        <authorList>
            <person name="Gouzy J."/>
            <person name="Langlade N."/>
            <person name="Munos S."/>
        </authorList>
    </citation>
    <scope>NUCLEOTIDE SEQUENCE</scope>
    <source>
        <tissue evidence="1">Leaves</tissue>
    </source>
</reference>
<protein>
    <submittedName>
        <fullName evidence="1">Uncharacterized protein</fullName>
    </submittedName>
</protein>
<gene>
    <name evidence="1" type="ORF">HanXRQr2_Chr04g0151941</name>
</gene>
<dbReference type="EMBL" id="MNCJ02000319">
    <property type="protein sequence ID" value="KAF5808997.1"/>
    <property type="molecule type" value="Genomic_DNA"/>
</dbReference>
<dbReference type="Gramene" id="mRNA:HanXRQr2_Chr04g0151941">
    <property type="protein sequence ID" value="mRNA:HanXRQr2_Chr04g0151941"/>
    <property type="gene ID" value="HanXRQr2_Chr04g0151941"/>
</dbReference>
<evidence type="ECO:0000313" key="1">
    <source>
        <dbReference type="EMBL" id="KAF5808997.1"/>
    </source>
</evidence>
<evidence type="ECO:0000313" key="2">
    <source>
        <dbReference type="Proteomes" id="UP000215914"/>
    </source>
</evidence>
<comment type="caution">
    <text evidence="1">The sequence shown here is derived from an EMBL/GenBank/DDBJ whole genome shotgun (WGS) entry which is preliminary data.</text>
</comment>
<dbReference type="AlphaFoldDB" id="A0A9K3J617"/>
<sequence length="46" mass="5866">MIFNYLHHVPPKTLIPYSWLTKISKRVLFSCIWWRFKFFWPTFYLL</sequence>
<reference evidence="1" key="1">
    <citation type="journal article" date="2017" name="Nature">
        <title>The sunflower genome provides insights into oil metabolism, flowering and Asterid evolution.</title>
        <authorList>
            <person name="Badouin H."/>
            <person name="Gouzy J."/>
            <person name="Grassa C.J."/>
            <person name="Murat F."/>
            <person name="Staton S.E."/>
            <person name="Cottret L."/>
            <person name="Lelandais-Briere C."/>
            <person name="Owens G.L."/>
            <person name="Carrere S."/>
            <person name="Mayjonade B."/>
            <person name="Legrand L."/>
            <person name="Gill N."/>
            <person name="Kane N.C."/>
            <person name="Bowers J.E."/>
            <person name="Hubner S."/>
            <person name="Bellec A."/>
            <person name="Berard A."/>
            <person name="Berges H."/>
            <person name="Blanchet N."/>
            <person name="Boniface M.C."/>
            <person name="Brunel D."/>
            <person name="Catrice O."/>
            <person name="Chaidir N."/>
            <person name="Claudel C."/>
            <person name="Donnadieu C."/>
            <person name="Faraut T."/>
            <person name="Fievet G."/>
            <person name="Helmstetter N."/>
            <person name="King M."/>
            <person name="Knapp S.J."/>
            <person name="Lai Z."/>
            <person name="Le Paslier M.C."/>
            <person name="Lippi Y."/>
            <person name="Lorenzon L."/>
            <person name="Mandel J.R."/>
            <person name="Marage G."/>
            <person name="Marchand G."/>
            <person name="Marquand E."/>
            <person name="Bret-Mestries E."/>
            <person name="Morien E."/>
            <person name="Nambeesan S."/>
            <person name="Nguyen T."/>
            <person name="Pegot-Espagnet P."/>
            <person name="Pouilly N."/>
            <person name="Raftis F."/>
            <person name="Sallet E."/>
            <person name="Schiex T."/>
            <person name="Thomas J."/>
            <person name="Vandecasteele C."/>
            <person name="Vares D."/>
            <person name="Vear F."/>
            <person name="Vautrin S."/>
            <person name="Crespi M."/>
            <person name="Mangin B."/>
            <person name="Burke J.M."/>
            <person name="Salse J."/>
            <person name="Munos S."/>
            <person name="Vincourt P."/>
            <person name="Rieseberg L.H."/>
            <person name="Langlade N.B."/>
        </authorList>
    </citation>
    <scope>NUCLEOTIDE SEQUENCE</scope>
    <source>
        <tissue evidence="1">Leaves</tissue>
    </source>
</reference>
<keyword evidence="2" id="KW-1185">Reference proteome</keyword>
<dbReference type="Proteomes" id="UP000215914">
    <property type="component" value="Unassembled WGS sequence"/>
</dbReference>
<proteinExistence type="predicted"/>
<organism evidence="1 2">
    <name type="scientific">Helianthus annuus</name>
    <name type="common">Common sunflower</name>
    <dbReference type="NCBI Taxonomy" id="4232"/>
    <lineage>
        <taxon>Eukaryota</taxon>
        <taxon>Viridiplantae</taxon>
        <taxon>Streptophyta</taxon>
        <taxon>Embryophyta</taxon>
        <taxon>Tracheophyta</taxon>
        <taxon>Spermatophyta</taxon>
        <taxon>Magnoliopsida</taxon>
        <taxon>eudicotyledons</taxon>
        <taxon>Gunneridae</taxon>
        <taxon>Pentapetalae</taxon>
        <taxon>asterids</taxon>
        <taxon>campanulids</taxon>
        <taxon>Asterales</taxon>
        <taxon>Asteraceae</taxon>
        <taxon>Asteroideae</taxon>
        <taxon>Heliantheae alliance</taxon>
        <taxon>Heliantheae</taxon>
        <taxon>Helianthus</taxon>
    </lineage>
</organism>